<gene>
    <name evidence="1" type="ORF">Ctob_014589</name>
</gene>
<evidence type="ECO:0000313" key="1">
    <source>
        <dbReference type="EMBL" id="KOO33152.1"/>
    </source>
</evidence>
<dbReference type="OrthoDB" id="10689215at2759"/>
<sequence length="647" mass="72231">MAAVRDLDSLRMTGSPHSPRSICALTRVPSGLLSFAMRGASRGIIHFLDPLAAREHSIPNCQTIVHNASDFVLGRSGSPLESGTCDFVLMGFDQEEVDKRQAVVLSGLTRAFPLARHPATFVAVGHDCTMAEHRLAWFKSGGACMRRAANPLLPAEPGVQRSPDGRLERYPCEKREECWLGRWRALQAQRDLLERGECATVSWPHLRGSRMVCVARVTATPSLCAQNGAQDGSALLAATLGEEISWWPREASWRRKTVRKKLLRNLRYLTALPCDGRVCLVFKDANFESFVGAISSEDGLRFDSVAELVMPRMWRIDARRRRRRFMEVIARLTHNLAIAHLNGSYYVAGGRSYYVAGGRYRPHENVPKKELGIWLSSSKTWRYNAHGGEGAIVGDASARGRLWLSAQDGLLSVKGDRGVESSWVRPHIAIEGRQPGCIERRNLTSVGVPAGACEFDGRVSLAHFQGKFWLYARANLARRGQRFVQVASSMDTRVWSRFELISLRGYTPTHGDIYFFAAQANPVDTAGSMVAVFPLVHRAHACICVAFSRDGVRWSAPRPLRRCEAAGERSIDQPAATLLRWGDRILVYVHEHVPEADCLPHQVREDATTPETIREIIRRSQPEARILRFNISGGELKAWTEKALREL</sequence>
<dbReference type="AlphaFoldDB" id="A0A0M0K3H7"/>
<reference evidence="2" key="1">
    <citation type="journal article" date="2015" name="PLoS Genet.">
        <title>Genome Sequence and Transcriptome Analyses of Chrysochromulina tobin: Metabolic Tools for Enhanced Algal Fitness in the Prominent Order Prymnesiales (Haptophyceae).</title>
        <authorList>
            <person name="Hovde B.T."/>
            <person name="Deodato C.R."/>
            <person name="Hunsperger H.M."/>
            <person name="Ryken S.A."/>
            <person name="Yost W."/>
            <person name="Jha R.K."/>
            <person name="Patterson J."/>
            <person name="Monnat R.J. Jr."/>
            <person name="Barlow S.B."/>
            <person name="Starkenburg S.R."/>
            <person name="Cattolico R.A."/>
        </authorList>
    </citation>
    <scope>NUCLEOTIDE SEQUENCE</scope>
    <source>
        <strain evidence="2">CCMP291</strain>
    </source>
</reference>
<comment type="caution">
    <text evidence="1">The sequence shown here is derived from an EMBL/GenBank/DDBJ whole genome shotgun (WGS) entry which is preliminary data.</text>
</comment>
<organism evidence="1 2">
    <name type="scientific">Chrysochromulina tobinii</name>
    <dbReference type="NCBI Taxonomy" id="1460289"/>
    <lineage>
        <taxon>Eukaryota</taxon>
        <taxon>Haptista</taxon>
        <taxon>Haptophyta</taxon>
        <taxon>Prymnesiophyceae</taxon>
        <taxon>Prymnesiales</taxon>
        <taxon>Chrysochromulinaceae</taxon>
        <taxon>Chrysochromulina</taxon>
    </lineage>
</organism>
<evidence type="ECO:0000313" key="2">
    <source>
        <dbReference type="Proteomes" id="UP000037460"/>
    </source>
</evidence>
<accession>A0A0M0K3H7</accession>
<dbReference type="Proteomes" id="UP000037460">
    <property type="component" value="Unassembled WGS sequence"/>
</dbReference>
<protein>
    <submittedName>
        <fullName evidence="1">Uncharacterized protein</fullName>
    </submittedName>
</protein>
<name>A0A0M0K3H7_9EUKA</name>
<keyword evidence="2" id="KW-1185">Reference proteome</keyword>
<dbReference type="EMBL" id="JWZX01001587">
    <property type="protein sequence ID" value="KOO33152.1"/>
    <property type="molecule type" value="Genomic_DNA"/>
</dbReference>
<proteinExistence type="predicted"/>